<evidence type="ECO:0000313" key="3">
    <source>
        <dbReference type="EMBL" id="KAI6651603.1"/>
    </source>
</evidence>
<reference evidence="3 4" key="1">
    <citation type="journal article" date="2023" name="BMC Biol.">
        <title>The compact genome of the sponge Oopsacas minuta (Hexactinellida) is lacking key metazoan core genes.</title>
        <authorList>
            <person name="Santini S."/>
            <person name="Schenkelaars Q."/>
            <person name="Jourda C."/>
            <person name="Duchesne M."/>
            <person name="Belahbib H."/>
            <person name="Rocher C."/>
            <person name="Selva M."/>
            <person name="Riesgo A."/>
            <person name="Vervoort M."/>
            <person name="Leys S.P."/>
            <person name="Kodjabachian L."/>
            <person name="Le Bivic A."/>
            <person name="Borchiellini C."/>
            <person name="Claverie J.M."/>
            <person name="Renard E."/>
        </authorList>
    </citation>
    <scope>NUCLEOTIDE SEQUENCE [LARGE SCALE GENOMIC DNA]</scope>
    <source>
        <strain evidence="3">SPO-2</strain>
    </source>
</reference>
<organism evidence="3 4">
    <name type="scientific">Oopsacas minuta</name>
    <dbReference type="NCBI Taxonomy" id="111878"/>
    <lineage>
        <taxon>Eukaryota</taxon>
        <taxon>Metazoa</taxon>
        <taxon>Porifera</taxon>
        <taxon>Hexactinellida</taxon>
        <taxon>Hexasterophora</taxon>
        <taxon>Lyssacinosida</taxon>
        <taxon>Leucopsacidae</taxon>
        <taxon>Oopsacas</taxon>
    </lineage>
</organism>
<evidence type="ECO:0000259" key="2">
    <source>
        <dbReference type="Pfam" id="PF14977"/>
    </source>
</evidence>
<comment type="caution">
    <text evidence="3">The sequence shown here is derived from an EMBL/GenBank/DDBJ whole genome shotgun (WGS) entry which is preliminary data.</text>
</comment>
<dbReference type="Pfam" id="PF14977">
    <property type="entry name" value="FAM194"/>
    <property type="match status" value="1"/>
</dbReference>
<feature type="region of interest" description="Disordered" evidence="1">
    <location>
        <begin position="282"/>
        <end position="302"/>
    </location>
</feature>
<gene>
    <name evidence="3" type="ORF">LOD99_4854</name>
</gene>
<feature type="domain" description="FAM194 C-terminal" evidence="2">
    <location>
        <begin position="430"/>
        <end position="603"/>
    </location>
</feature>
<dbReference type="PANTHER" id="PTHR23093">
    <property type="entry name" value="SIMILAR TO CHROMOSOME 3 OPEN READING FRAME 20"/>
    <property type="match status" value="1"/>
</dbReference>
<accession>A0AAV7JRV1</accession>
<feature type="region of interest" description="Disordered" evidence="1">
    <location>
        <begin position="48"/>
        <end position="100"/>
    </location>
</feature>
<proteinExistence type="predicted"/>
<feature type="compositionally biased region" description="Polar residues" evidence="1">
    <location>
        <begin position="90"/>
        <end position="100"/>
    </location>
</feature>
<evidence type="ECO:0000313" key="4">
    <source>
        <dbReference type="Proteomes" id="UP001165289"/>
    </source>
</evidence>
<dbReference type="PANTHER" id="PTHR23093:SF16">
    <property type="entry name" value="FAM194 C-TERMINAL DOMAIN-CONTAINING PROTEIN"/>
    <property type="match status" value="1"/>
</dbReference>
<dbReference type="AlphaFoldDB" id="A0AAV7JRV1"/>
<name>A0AAV7JRV1_9METZ</name>
<sequence>MSFKLPQIENKTFFYSQKQKRTIHRHKRSEDELRAIFGDRTSIRFQLAPNTNKPDRKGSAVSWSERPISAVSSSSGRTKTHSQSEEKSVNNKTPVNSNRNSVILPQIRKVSGAITIAEEFDLSVSETNLLLQAEREREENIQGILTFQEAKFAATGILSQLSVYLSRKLPASEELLSLTLIRNLQLGFSDLSRNVIVPVKKWQTDYYVDTETGRPFKRHPRSILKQLRSMKASSNKQRKKTSFLDVKSDFSTTGSDMSDNEDTHSSGLAILQYRRESKLPSIHYGTPKTRAEKQPYTSKVTDLSASASKKKLSSQIDPSKIELTADNVTIDVEAAVYHPGGEQEDPERHTLIELAKERLKAAIKSKKDLQIQAHQRQADGPLELKYYGERHMPAKVRVRKITHPYVTLSSNFVITLQQEDETQTDEHEAFKRKKFILTLPDSSSTWFYPSGRIALQISRGSHTHKSPYVNLFNDTDQTSMIASFTSTGKGCCYHDNGYLSLKYDLEGGVLMDKRGWIERKWEWPVSNMKLSTSIILNLNSSFILRCTSQSSVVIIFKCNGECVSTNVGYVEEQNEVKMSALIQEATSALSIGIGKRKRLKKRASRILDDSFEKFDIDLSIAEFLVYKDRIRGLVNDWLEFYRVALKINCPTPLPRSPSPEFGRYNRPTPVIWNFSTPPPNIPVGGMSRQSSRPHSRVSAFPAMYGMGMSTEGAIEHSRIYSPDLLANNSEFVPMTEDSPEDRKALSHSSYKKTVLEPVTRNSCPSTLSLSVINRILIENKCSCDRKQKRRISSISDVEFDVFIRSHLPADQLCVVCIFSSKIPNSFVSEIMLNTLHYQRNKYRAMPCIDSDGDLYRLFKYDLATAADEACGGVPLLVERHKAEPGMFFMYLGGKLVFADFVFNGYGNAQRDFSKQVRNALLQAKAGEFLPDNFKFSSIPKKSITSQSFPLLSASHRKSDSAVKYSDGVTLDSLFSFQDTRGPKLSTLA</sequence>
<evidence type="ECO:0000256" key="1">
    <source>
        <dbReference type="SAM" id="MobiDB-lite"/>
    </source>
</evidence>
<keyword evidence="4" id="KW-1185">Reference proteome</keyword>
<dbReference type="InterPro" id="IPR029281">
    <property type="entry name" value="FAM194_C"/>
</dbReference>
<protein>
    <recommendedName>
        <fullName evidence="2">FAM194 C-terminal domain-containing protein</fullName>
    </recommendedName>
</protein>
<dbReference type="EMBL" id="JAKMXF010000302">
    <property type="protein sequence ID" value="KAI6651603.1"/>
    <property type="molecule type" value="Genomic_DNA"/>
</dbReference>
<dbReference type="Proteomes" id="UP001165289">
    <property type="component" value="Unassembled WGS sequence"/>
</dbReference>